<dbReference type="SUPFAM" id="SSF46785">
    <property type="entry name" value="Winged helix' DNA-binding domain"/>
    <property type="match status" value="1"/>
</dbReference>
<dbReference type="Pfam" id="PF03965">
    <property type="entry name" value="Penicillinase_R"/>
    <property type="match status" value="1"/>
</dbReference>
<name>A0A844BU36_9LACT</name>
<dbReference type="AlphaFoldDB" id="A0A844BU36"/>
<dbReference type="GO" id="GO:0003677">
    <property type="term" value="F:DNA binding"/>
    <property type="evidence" value="ECO:0007669"/>
    <property type="project" value="UniProtKB-KW"/>
</dbReference>
<accession>A0A844BU36</accession>
<comment type="caution">
    <text evidence="5">The sequence shown here is derived from an EMBL/GenBank/DDBJ whole genome shotgun (WGS) entry which is preliminary data.</text>
</comment>
<dbReference type="Gene3D" id="1.10.10.10">
    <property type="entry name" value="Winged helix-like DNA-binding domain superfamily/Winged helix DNA-binding domain"/>
    <property type="match status" value="1"/>
</dbReference>
<evidence type="ECO:0000256" key="3">
    <source>
        <dbReference type="ARBA" id="ARBA00023125"/>
    </source>
</evidence>
<dbReference type="InterPro" id="IPR036388">
    <property type="entry name" value="WH-like_DNA-bd_sf"/>
</dbReference>
<evidence type="ECO:0000256" key="1">
    <source>
        <dbReference type="ARBA" id="ARBA00011046"/>
    </source>
</evidence>
<dbReference type="EMBL" id="WJQR01000003">
    <property type="protein sequence ID" value="MRI81079.1"/>
    <property type="molecule type" value="Genomic_DNA"/>
</dbReference>
<evidence type="ECO:0000256" key="2">
    <source>
        <dbReference type="ARBA" id="ARBA00023015"/>
    </source>
</evidence>
<dbReference type="InterPro" id="IPR036390">
    <property type="entry name" value="WH_DNA-bd_sf"/>
</dbReference>
<protein>
    <submittedName>
        <fullName evidence="5">CopY/TcrY family copper transport repressor</fullName>
    </submittedName>
</protein>
<dbReference type="InterPro" id="IPR005650">
    <property type="entry name" value="BlaI_family"/>
</dbReference>
<dbReference type="GO" id="GO:0045892">
    <property type="term" value="P:negative regulation of DNA-templated transcription"/>
    <property type="evidence" value="ECO:0007669"/>
    <property type="project" value="InterPro"/>
</dbReference>
<keyword evidence="3" id="KW-0238">DNA-binding</keyword>
<evidence type="ECO:0000256" key="4">
    <source>
        <dbReference type="ARBA" id="ARBA00023163"/>
    </source>
</evidence>
<organism evidence="5 6">
    <name type="scientific">Fundicoccus ignavus</name>
    <dbReference type="NCBI Taxonomy" id="2664442"/>
    <lineage>
        <taxon>Bacteria</taxon>
        <taxon>Bacillati</taxon>
        <taxon>Bacillota</taxon>
        <taxon>Bacilli</taxon>
        <taxon>Lactobacillales</taxon>
        <taxon>Aerococcaceae</taxon>
        <taxon>Fundicoccus</taxon>
    </lineage>
</organism>
<gene>
    <name evidence="5" type="ORF">GIY11_03520</name>
</gene>
<comment type="similarity">
    <text evidence="1">Belongs to the BlaI transcriptional regulatory family.</text>
</comment>
<proteinExistence type="inferred from homology"/>
<sequence length="162" mass="18298">MDYKRNLRRDYMISSAEWEIMRVVWAEGQLTSRQIIDTMLAISEWKEGTIKSMLNRLTKKGILTQDTTVSPFLYSSSISMKEATLTRTDDIMANSCNLDHAGIVAHMIENNTFSQTQLQDLVSLLQVKMQTAPASIACQCAPGQCHCHISQTSHSKEKEQIV</sequence>
<evidence type="ECO:0000313" key="6">
    <source>
        <dbReference type="Proteomes" id="UP000469870"/>
    </source>
</evidence>
<dbReference type="Proteomes" id="UP000469870">
    <property type="component" value="Unassembled WGS sequence"/>
</dbReference>
<evidence type="ECO:0000313" key="5">
    <source>
        <dbReference type="EMBL" id="MRI81079.1"/>
    </source>
</evidence>
<reference evidence="5 6" key="1">
    <citation type="submission" date="2019-11" db="EMBL/GenBank/DDBJ databases">
        <title>Characterisation of Fundicoccus ignavus gen. nov. sp. nov., a novel genus of the family Aerococcaceae isolated from bulk tank milk.</title>
        <authorList>
            <person name="Siebert A."/>
            <person name="Huptas C."/>
            <person name="Wenning M."/>
            <person name="Scherer S."/>
            <person name="Doll E.V."/>
        </authorList>
    </citation>
    <scope>NUCLEOTIDE SEQUENCE [LARGE SCALE GENOMIC DNA]</scope>
    <source>
        <strain evidence="5 6">DSM 109653</strain>
    </source>
</reference>
<keyword evidence="4" id="KW-0804">Transcription</keyword>
<keyword evidence="2" id="KW-0805">Transcription regulation</keyword>